<feature type="domain" description="RRN6 beta-propeller" evidence="2">
    <location>
        <begin position="160"/>
        <end position="478"/>
    </location>
</feature>
<name>A0A1Y1UA66_9TREE</name>
<evidence type="ECO:0008006" key="6">
    <source>
        <dbReference type="Google" id="ProtNLM"/>
    </source>
</evidence>
<organism evidence="4 5">
    <name type="scientific">Kockovaella imperatae</name>
    <dbReference type="NCBI Taxonomy" id="4999"/>
    <lineage>
        <taxon>Eukaryota</taxon>
        <taxon>Fungi</taxon>
        <taxon>Dikarya</taxon>
        <taxon>Basidiomycota</taxon>
        <taxon>Agaricomycotina</taxon>
        <taxon>Tremellomycetes</taxon>
        <taxon>Tremellales</taxon>
        <taxon>Cuniculitremaceae</taxon>
        <taxon>Kockovaella</taxon>
    </lineage>
</organism>
<dbReference type="InParanoid" id="A0A1Y1UA66"/>
<evidence type="ECO:0000313" key="5">
    <source>
        <dbReference type="Proteomes" id="UP000193218"/>
    </source>
</evidence>
<dbReference type="RefSeq" id="XP_021869135.1">
    <property type="nucleotide sequence ID" value="XM_022011916.1"/>
</dbReference>
<feature type="domain" description="RRN6 K-rich C-terminal" evidence="3">
    <location>
        <begin position="801"/>
        <end position="924"/>
    </location>
</feature>
<evidence type="ECO:0000259" key="2">
    <source>
        <dbReference type="Pfam" id="PF10214"/>
    </source>
</evidence>
<feature type="region of interest" description="Disordered" evidence="1">
    <location>
        <begin position="1"/>
        <end position="42"/>
    </location>
</feature>
<reference evidence="4 5" key="1">
    <citation type="submission" date="2017-03" db="EMBL/GenBank/DDBJ databases">
        <title>Widespread Adenine N6-methylation of Active Genes in Fungi.</title>
        <authorList>
            <consortium name="DOE Joint Genome Institute"/>
            <person name="Mondo S.J."/>
            <person name="Dannebaum R.O."/>
            <person name="Kuo R.C."/>
            <person name="Louie K.B."/>
            <person name="Bewick A.J."/>
            <person name="Labutti K."/>
            <person name="Haridas S."/>
            <person name="Kuo A."/>
            <person name="Salamov A."/>
            <person name="Ahrendt S.R."/>
            <person name="Lau R."/>
            <person name="Bowen B.P."/>
            <person name="Lipzen A."/>
            <person name="Sullivan W."/>
            <person name="Andreopoulos W.B."/>
            <person name="Clum A."/>
            <person name="Lindquist E."/>
            <person name="Daum C."/>
            <person name="Northen T.R."/>
            <person name="Ramamoorthy G."/>
            <person name="Schmitz R.J."/>
            <person name="Gryganskyi A."/>
            <person name="Culley D."/>
            <person name="Magnuson J."/>
            <person name="James T.Y."/>
            <person name="O'Malley M.A."/>
            <person name="Stajich J.E."/>
            <person name="Spatafora J.W."/>
            <person name="Visel A."/>
            <person name="Grigoriev I.V."/>
        </authorList>
    </citation>
    <scope>NUCLEOTIDE SEQUENCE [LARGE SCALE GENOMIC DNA]</scope>
    <source>
        <strain evidence="4 5">NRRL Y-17943</strain>
    </source>
</reference>
<protein>
    <recommendedName>
        <fullName evidence="6">RNA polymerase I-specific transcription initiation factor RRN6-like protein</fullName>
    </recommendedName>
</protein>
<accession>A0A1Y1UA66</accession>
<proteinExistence type="predicted"/>
<feature type="compositionally biased region" description="Polar residues" evidence="1">
    <location>
        <begin position="843"/>
        <end position="857"/>
    </location>
</feature>
<dbReference type="EMBL" id="NBSH01000012">
    <property type="protein sequence ID" value="ORX34919.1"/>
    <property type="molecule type" value="Genomic_DNA"/>
</dbReference>
<dbReference type="Proteomes" id="UP000193218">
    <property type="component" value="Unassembled WGS sequence"/>
</dbReference>
<dbReference type="Pfam" id="PF10214">
    <property type="entry name" value="Rrn6_beta-prop"/>
    <property type="match status" value="1"/>
</dbReference>
<dbReference type="InterPro" id="IPR048535">
    <property type="entry name" value="RRN6_beta-prop"/>
</dbReference>
<dbReference type="PANTHER" id="PTHR28221">
    <property type="entry name" value="RNA POLYMERASE I-SPECIFIC TRANSCRIPTION INITIATION FACTOR RRN6"/>
    <property type="match status" value="1"/>
</dbReference>
<evidence type="ECO:0000313" key="4">
    <source>
        <dbReference type="EMBL" id="ORX34919.1"/>
    </source>
</evidence>
<dbReference type="GeneID" id="33553724"/>
<evidence type="ECO:0000256" key="1">
    <source>
        <dbReference type="SAM" id="MobiDB-lite"/>
    </source>
</evidence>
<gene>
    <name evidence="4" type="ORF">BD324DRAFT_104438</name>
</gene>
<dbReference type="PANTHER" id="PTHR28221:SF2">
    <property type="entry name" value="RNA POLYMERASE I-SPECIFIC TRANSCRIPTION INITIATION FACTOR RRN6"/>
    <property type="match status" value="1"/>
</dbReference>
<feature type="region of interest" description="Disordered" evidence="1">
    <location>
        <begin position="900"/>
        <end position="924"/>
    </location>
</feature>
<dbReference type="Pfam" id="PF20639">
    <property type="entry name" value="Rrn6_K-rich"/>
    <property type="match status" value="1"/>
</dbReference>
<dbReference type="AlphaFoldDB" id="A0A1Y1UA66"/>
<feature type="compositionally biased region" description="Basic residues" evidence="1">
    <location>
        <begin position="913"/>
        <end position="924"/>
    </location>
</feature>
<feature type="region of interest" description="Disordered" evidence="1">
    <location>
        <begin position="770"/>
        <end position="792"/>
    </location>
</feature>
<dbReference type="InterPro" id="IPR019350">
    <property type="entry name" value="RNA_pol_I-sp_TIF_RRN6-like"/>
</dbReference>
<sequence>MSFPASVHTVHLTRARGGRPRKEGSGIDNGSQDQYDLGPGGPVLDFGRDGGARLIQQGKRWRWVWANEPDGEDKLELKEDAKLLYPGTRLLDPPAPPHQIVLDSARQYLEKTCPDIVLGEVGIPPEIQHEIQHGMDSLQDDIYKGKILELVHNPRANLGRTVMCFPTGQLGSHLNVSPFLPPSNAPVFGRSDCRFVPRARPALRFPNTILQICSSPITQPRLNRDATVLGIRLHSFTHLVKLIPNPSYLGDPDDPACYAEIMATLSSRETGGRRHVDLVLDPTTWSRALIVDDSGAVWFWWEERSELAEKVVVTYRTRHVRNSGGNETDGSSTNGWYNVAFGTRPGTALVVSRKQVTLLDIESDKPVDPIILITLEGQREFVGIEKTAMIRGVTYTLLCTTKEIMLIDDHAIGPPVLSLMHNYGSGQQKDLEMSFIRSEDHGDCTFLSSRSNPLVMVFRLSFDPPVRSLTTPYSLHLPLSSMDKPLQSFNIIRLSRWRPHRRSHALLGMSCDGSLWAMPVQPSKENTSRSSSTRQSSPLEYVELKVDWDPEIKALAKSREIESTAETWNKIGHGRGVTRYQSYDARWAWLEINMEPFPQTNFHLREFEQYLREIEAPFEQFMTAGDLAQGLYRRAKSKIRCSSLLPLPLVERPAELDRLAQLDYARHFNVIASRSSASLAELQALFPHLSPNVAYRKRHRAHLLRLALDLALSKIILHTDDFGTTSLDSAQGTSDTAEDDDVARAAGRLTLSDNDPPSIAFSILEPKLERAGSVEPGADTSSTDIPGEIPTVESLQTITARTLLAEWTSADPKSYTWTPWRDTRESSTSSISRPVKPLPSPRATGQQSGVAFGSSSQPPLLAGAGSVPILRVAPPVTYMTQVPPSSSQDPMPFAQTQVERGPFGARSGGGGIGKKKAKKRVGGF</sequence>
<dbReference type="STRING" id="4999.A0A1Y1UA66"/>
<keyword evidence="5" id="KW-1185">Reference proteome</keyword>
<dbReference type="OrthoDB" id="2382881at2759"/>
<comment type="caution">
    <text evidence="4">The sequence shown here is derived from an EMBL/GenBank/DDBJ whole genome shotgun (WGS) entry which is preliminary data.</text>
</comment>
<feature type="region of interest" description="Disordered" evidence="1">
    <location>
        <begin position="814"/>
        <end position="857"/>
    </location>
</feature>
<evidence type="ECO:0000259" key="3">
    <source>
        <dbReference type="Pfam" id="PF20639"/>
    </source>
</evidence>
<dbReference type="InterPro" id="IPR048536">
    <property type="entry name" value="Rrn6_K-rich"/>
</dbReference>